<evidence type="ECO:0000313" key="2">
    <source>
        <dbReference type="Proteomes" id="UP000283880"/>
    </source>
</evidence>
<gene>
    <name evidence="1" type="ORF">DWV29_15300</name>
</gene>
<proteinExistence type="predicted"/>
<accession>A0A413FDQ7</accession>
<dbReference type="RefSeq" id="WP_007719380.1">
    <property type="nucleotide sequence ID" value="NZ_BAABXR010000001.1"/>
</dbReference>
<dbReference type="AlphaFoldDB" id="A0A413FDQ7"/>
<comment type="caution">
    <text evidence="1">The sequence shown here is derived from an EMBL/GenBank/DDBJ whole genome shotgun (WGS) entry which is preliminary data.</text>
</comment>
<sequence>MAEQNLHLNKLLSDPVYFSDLCNGVLFRGEMYLKPEDLMPVKGSQGVLYADRKGVKKVLERRRDVAMRLKSGTRYAVIAVENQANIHYAMVIRSLLYDALDYTDQVQIQEKELRQAGRRPSGDGFLSGVGPKLRLEPVVTLVLYWGSGHWDGSTSLHELLGLKDGKGEAPELAGYIPDYRLNLVNAANMDDPSIFRTHLQQIFSMLKYKSDKAALYRYAQENRTELRDMDGTAKLALLSMMGEQKRLQKIMEEAEGEEEFDMCKAIDDLIADGESRGFERGDRQGFERGERQLSSLISRLLAENRPDLIEQAVSDPDVRARLYKSYHL</sequence>
<protein>
    <submittedName>
        <fullName evidence="1">Uncharacterized protein</fullName>
    </submittedName>
</protein>
<dbReference type="OrthoDB" id="2066427at2"/>
<reference evidence="1 2" key="1">
    <citation type="submission" date="2018-08" db="EMBL/GenBank/DDBJ databases">
        <title>A genome reference for cultivated species of the human gut microbiota.</title>
        <authorList>
            <person name="Zou Y."/>
            <person name="Xue W."/>
            <person name="Luo G."/>
        </authorList>
    </citation>
    <scope>NUCLEOTIDE SEQUENCE [LARGE SCALE GENOMIC DNA]</scope>
    <source>
        <strain evidence="1 2">AF04-15</strain>
    </source>
</reference>
<dbReference type="EMBL" id="QSBM01000011">
    <property type="protein sequence ID" value="RGX28287.1"/>
    <property type="molecule type" value="Genomic_DNA"/>
</dbReference>
<evidence type="ECO:0000313" key="1">
    <source>
        <dbReference type="EMBL" id="RGX28287.1"/>
    </source>
</evidence>
<organism evidence="1 2">
    <name type="scientific">Enterocloster asparagiformis</name>
    <dbReference type="NCBI Taxonomy" id="333367"/>
    <lineage>
        <taxon>Bacteria</taxon>
        <taxon>Bacillati</taxon>
        <taxon>Bacillota</taxon>
        <taxon>Clostridia</taxon>
        <taxon>Lachnospirales</taxon>
        <taxon>Lachnospiraceae</taxon>
        <taxon>Enterocloster</taxon>
    </lineage>
</organism>
<name>A0A413FDQ7_9FIRM</name>
<dbReference type="Proteomes" id="UP000283880">
    <property type="component" value="Unassembled WGS sequence"/>
</dbReference>